<keyword evidence="3 5" id="KW-0371">Homeobox</keyword>
<dbReference type="Gene3D" id="1.10.10.60">
    <property type="entry name" value="Homeodomain-like"/>
    <property type="match status" value="1"/>
</dbReference>
<dbReference type="Proteomes" id="UP001497480">
    <property type="component" value="Unassembled WGS sequence"/>
</dbReference>
<dbReference type="CDD" id="cd00086">
    <property type="entry name" value="homeodomain"/>
    <property type="match status" value="1"/>
</dbReference>
<dbReference type="SUPFAM" id="SSF46689">
    <property type="entry name" value="Homeodomain-like"/>
    <property type="match status" value="1"/>
</dbReference>
<evidence type="ECO:0000256" key="7">
    <source>
        <dbReference type="SAM" id="Coils"/>
    </source>
</evidence>
<dbReference type="EMBL" id="CAXHTB010000020">
    <property type="protein sequence ID" value="CAL0327213.1"/>
    <property type="molecule type" value="Genomic_DNA"/>
</dbReference>
<feature type="DNA-binding region" description="Homeobox" evidence="5">
    <location>
        <begin position="259"/>
        <end position="318"/>
    </location>
</feature>
<reference evidence="10 11" key="1">
    <citation type="submission" date="2024-03" db="EMBL/GenBank/DDBJ databases">
        <authorList>
            <person name="Martinez-Hernandez J."/>
        </authorList>
    </citation>
    <scope>NUCLEOTIDE SEQUENCE [LARGE SCALE GENOMIC DNA]</scope>
</reference>
<accession>A0AAV1Y0W7</accession>
<dbReference type="GO" id="GO:0003677">
    <property type="term" value="F:DNA binding"/>
    <property type="evidence" value="ECO:0007669"/>
    <property type="project" value="UniProtKB-UniRule"/>
</dbReference>
<keyword evidence="11" id="KW-1185">Reference proteome</keyword>
<organism evidence="10 11">
    <name type="scientific">Lupinus luteus</name>
    <name type="common">European yellow lupine</name>
    <dbReference type="NCBI Taxonomy" id="3873"/>
    <lineage>
        <taxon>Eukaryota</taxon>
        <taxon>Viridiplantae</taxon>
        <taxon>Streptophyta</taxon>
        <taxon>Embryophyta</taxon>
        <taxon>Tracheophyta</taxon>
        <taxon>Spermatophyta</taxon>
        <taxon>Magnoliopsida</taxon>
        <taxon>eudicotyledons</taxon>
        <taxon>Gunneridae</taxon>
        <taxon>Pentapetalae</taxon>
        <taxon>rosids</taxon>
        <taxon>fabids</taxon>
        <taxon>Fabales</taxon>
        <taxon>Fabaceae</taxon>
        <taxon>Papilionoideae</taxon>
        <taxon>50 kb inversion clade</taxon>
        <taxon>genistoids sensu lato</taxon>
        <taxon>core genistoids</taxon>
        <taxon>Genisteae</taxon>
        <taxon>Lupinus</taxon>
    </lineage>
</organism>
<feature type="region of interest" description="Disordered" evidence="8">
    <location>
        <begin position="51"/>
        <end position="76"/>
    </location>
</feature>
<evidence type="ECO:0000256" key="8">
    <source>
        <dbReference type="SAM" id="MobiDB-lite"/>
    </source>
</evidence>
<comment type="caution">
    <text evidence="10">The sequence shown here is derived from an EMBL/GenBank/DDBJ whole genome shotgun (WGS) entry which is preliminary data.</text>
</comment>
<dbReference type="SMART" id="SM00389">
    <property type="entry name" value="HOX"/>
    <property type="match status" value="1"/>
</dbReference>
<feature type="coiled-coil region" evidence="7">
    <location>
        <begin position="100"/>
        <end position="127"/>
    </location>
</feature>
<keyword evidence="4 5" id="KW-0539">Nucleus</keyword>
<evidence type="ECO:0000256" key="4">
    <source>
        <dbReference type="ARBA" id="ARBA00023242"/>
    </source>
</evidence>
<evidence type="ECO:0000256" key="2">
    <source>
        <dbReference type="ARBA" id="ARBA00023125"/>
    </source>
</evidence>
<feature type="domain" description="Homeobox" evidence="9">
    <location>
        <begin position="257"/>
        <end position="317"/>
    </location>
</feature>
<gene>
    <name evidence="10" type="ORF">LLUT_LOCUS28273</name>
</gene>
<evidence type="ECO:0000256" key="6">
    <source>
        <dbReference type="RuleBase" id="RU000682"/>
    </source>
</evidence>
<dbReference type="Pfam" id="PF00046">
    <property type="entry name" value="Homeodomain"/>
    <property type="match status" value="1"/>
</dbReference>
<evidence type="ECO:0000256" key="1">
    <source>
        <dbReference type="ARBA" id="ARBA00004123"/>
    </source>
</evidence>
<evidence type="ECO:0000313" key="10">
    <source>
        <dbReference type="EMBL" id="CAL0327213.1"/>
    </source>
</evidence>
<feature type="compositionally biased region" description="Basic residues" evidence="8">
    <location>
        <begin position="56"/>
        <end position="68"/>
    </location>
</feature>
<dbReference type="AlphaFoldDB" id="A0AAV1Y0W7"/>
<evidence type="ECO:0000256" key="3">
    <source>
        <dbReference type="ARBA" id="ARBA00023155"/>
    </source>
</evidence>
<protein>
    <recommendedName>
        <fullName evidence="9">Homeobox domain-containing protein</fullName>
    </recommendedName>
</protein>
<dbReference type="PANTHER" id="PTHR15467:SF9">
    <property type="entry name" value="HOMEOBOX DOMAIN-CONTAINING PROTEIN"/>
    <property type="match status" value="1"/>
</dbReference>
<comment type="subcellular location">
    <subcellularLocation>
        <location evidence="1 5 6">Nucleus</location>
    </subcellularLocation>
</comment>
<evidence type="ECO:0000313" key="11">
    <source>
        <dbReference type="Proteomes" id="UP001497480"/>
    </source>
</evidence>
<keyword evidence="2 5" id="KW-0238">DNA-binding</keyword>
<dbReference type="PROSITE" id="PS50071">
    <property type="entry name" value="HOMEOBOX_2"/>
    <property type="match status" value="1"/>
</dbReference>
<evidence type="ECO:0000259" key="9">
    <source>
        <dbReference type="PROSITE" id="PS50071"/>
    </source>
</evidence>
<proteinExistence type="predicted"/>
<dbReference type="GO" id="GO:0000981">
    <property type="term" value="F:DNA-binding transcription factor activity, RNA polymerase II-specific"/>
    <property type="evidence" value="ECO:0007669"/>
    <property type="project" value="TreeGrafter"/>
</dbReference>
<dbReference type="PANTHER" id="PTHR15467">
    <property type="entry name" value="ZINC-FINGERS AND HOMEOBOXES RELATED"/>
    <property type="match status" value="1"/>
</dbReference>
<dbReference type="GO" id="GO:0005634">
    <property type="term" value="C:nucleus"/>
    <property type="evidence" value="ECO:0007669"/>
    <property type="project" value="UniProtKB-SubCell"/>
</dbReference>
<dbReference type="InterPro" id="IPR009057">
    <property type="entry name" value="Homeodomain-like_sf"/>
</dbReference>
<sequence length="331" mass="37523">MAVVPYSYVAVRCVSCEGFPTRQSIPFTLPFQQRKHVFSSLLLSSSTSHSSIHASSSKHKNNKKKSSRNHVTEGEDEEVDAFELLFKQLEEDLKNDDLSKDDDDDDNEITEEDLALLERELEDALGEYDPEILNLDANDAEISNDIEEGNINDDGDEGSLKLRNWQLKKLAKALKSGRRKTSIKNLAADLCLDRALVLELLRNPPPSLLMLSLSLPDEPTETVTSLETQPREIVQEEMSTDPSESGPKAKVPVHAMQRTWSAQKRLKKTQLYTLEKVYKKSKRPTNTMISSIVHVTNIPRKKVVQWFEDKRAEEGVPDHRIPYQRSVPETA</sequence>
<name>A0AAV1Y0W7_LUPLU</name>
<dbReference type="InterPro" id="IPR001356">
    <property type="entry name" value="HD"/>
</dbReference>
<evidence type="ECO:0000256" key="5">
    <source>
        <dbReference type="PROSITE-ProRule" id="PRU00108"/>
    </source>
</evidence>
<keyword evidence="7" id="KW-0175">Coiled coil</keyword>